<gene>
    <name evidence="10" type="ORF">FKW44_000055</name>
</gene>
<dbReference type="PANTHER" id="PTHR10233:SF14">
    <property type="entry name" value="TRANSLATION INITIATION FACTOR EIF-2B SUBUNIT DELTA"/>
    <property type="match status" value="1"/>
</dbReference>
<dbReference type="PANTHER" id="PTHR10233">
    <property type="entry name" value="TRANSLATION INITIATION FACTOR EIF-2B"/>
    <property type="match status" value="1"/>
</dbReference>
<comment type="subcellular location">
    <subcellularLocation>
        <location evidence="1">Cytoplasm</location>
        <location evidence="1">Cytosol</location>
    </subcellularLocation>
</comment>
<proteinExistence type="inferred from homology"/>
<dbReference type="SUPFAM" id="SSF100950">
    <property type="entry name" value="NagB/RpiA/CoA transferase-like"/>
    <property type="match status" value="1"/>
</dbReference>
<evidence type="ECO:0000256" key="7">
    <source>
        <dbReference type="ARBA" id="ARBA00044356"/>
    </source>
</evidence>
<keyword evidence="5" id="KW-0648">Protein biosynthesis</keyword>
<evidence type="ECO:0000256" key="9">
    <source>
        <dbReference type="RuleBase" id="RU003814"/>
    </source>
</evidence>
<evidence type="ECO:0000313" key="10">
    <source>
        <dbReference type="EMBL" id="QQP55649.1"/>
    </source>
</evidence>
<name>A0A7T8KGV4_CALRO</name>
<comment type="similarity">
    <text evidence="2 9">Belongs to the eIF-2B alpha/beta/delta subunits family.</text>
</comment>
<evidence type="ECO:0000256" key="6">
    <source>
        <dbReference type="ARBA" id="ARBA00044147"/>
    </source>
</evidence>
<keyword evidence="11" id="KW-1185">Reference proteome</keyword>
<organism evidence="10 11">
    <name type="scientific">Caligus rogercresseyi</name>
    <name type="common">Sea louse</name>
    <dbReference type="NCBI Taxonomy" id="217165"/>
    <lineage>
        <taxon>Eukaryota</taxon>
        <taxon>Metazoa</taxon>
        <taxon>Ecdysozoa</taxon>
        <taxon>Arthropoda</taxon>
        <taxon>Crustacea</taxon>
        <taxon>Multicrustacea</taxon>
        <taxon>Hexanauplia</taxon>
        <taxon>Copepoda</taxon>
        <taxon>Siphonostomatoida</taxon>
        <taxon>Caligidae</taxon>
        <taxon>Caligus</taxon>
    </lineage>
</organism>
<dbReference type="InterPro" id="IPR037171">
    <property type="entry name" value="NagB/RpiA_transferase-like"/>
</dbReference>
<dbReference type="InterPro" id="IPR000649">
    <property type="entry name" value="IF-2B-related"/>
</dbReference>
<dbReference type="AlphaFoldDB" id="A0A7T8KGV4"/>
<dbReference type="OrthoDB" id="10254737at2759"/>
<keyword evidence="3" id="KW-0963">Cytoplasm</keyword>
<evidence type="ECO:0000256" key="1">
    <source>
        <dbReference type="ARBA" id="ARBA00004514"/>
    </source>
</evidence>
<dbReference type="EMBL" id="CP045890">
    <property type="protein sequence ID" value="QQP55649.1"/>
    <property type="molecule type" value="Genomic_DNA"/>
</dbReference>
<accession>A0A7T8KGV4</accession>
<evidence type="ECO:0000256" key="3">
    <source>
        <dbReference type="ARBA" id="ARBA00022490"/>
    </source>
</evidence>
<evidence type="ECO:0000256" key="8">
    <source>
        <dbReference type="ARBA" id="ARBA00046432"/>
    </source>
</evidence>
<dbReference type="GO" id="GO:0005829">
    <property type="term" value="C:cytosol"/>
    <property type="evidence" value="ECO:0007669"/>
    <property type="project" value="UniProtKB-SubCell"/>
</dbReference>
<evidence type="ECO:0000256" key="2">
    <source>
        <dbReference type="ARBA" id="ARBA00007251"/>
    </source>
</evidence>
<dbReference type="GO" id="GO:0003743">
    <property type="term" value="F:translation initiation factor activity"/>
    <property type="evidence" value="ECO:0007669"/>
    <property type="project" value="UniProtKB-KW"/>
</dbReference>
<evidence type="ECO:0000256" key="5">
    <source>
        <dbReference type="ARBA" id="ARBA00022917"/>
    </source>
</evidence>
<dbReference type="Proteomes" id="UP000595437">
    <property type="component" value="Chromosome 1"/>
</dbReference>
<sequence length="67" mass="7658">MENALRYVRSKIMKLDEVSISDEEAKEQLLEDIDDFVLVNIVLASKQICLTAREKIKDGDVILTYGQ</sequence>
<dbReference type="Pfam" id="PF01008">
    <property type="entry name" value="IF-2B"/>
    <property type="match status" value="1"/>
</dbReference>
<evidence type="ECO:0000256" key="4">
    <source>
        <dbReference type="ARBA" id="ARBA00022540"/>
    </source>
</evidence>
<protein>
    <recommendedName>
        <fullName evidence="6">Translation initiation factor eIF2B subunit delta</fullName>
    </recommendedName>
    <alternativeName>
        <fullName evidence="7">eIF2B GDP-GTP exchange factor subunit delta</fullName>
    </alternativeName>
</protein>
<reference evidence="11" key="1">
    <citation type="submission" date="2021-01" db="EMBL/GenBank/DDBJ databases">
        <title>Caligus Genome Assembly.</title>
        <authorList>
            <person name="Gallardo-Escarate C."/>
        </authorList>
    </citation>
    <scope>NUCLEOTIDE SEQUENCE [LARGE SCALE GENOMIC DNA]</scope>
</reference>
<comment type="subunit">
    <text evidence="8">Component of the translation initiation factor 2B (eIF2B) complex which is a heterodecamer of two sets of five different subunits: alpha, beta, gamma, delta and epsilon. Subunits alpha, beta and delta comprise a regulatory subcomplex and subunits epsilon and gamma comprise a catalytic subcomplex. Within the complex, the hexameric regulatory complex resides at the center, with the two heterodimeric catalytic subcomplexes bound on opposite sides.</text>
</comment>
<keyword evidence="4" id="KW-0396">Initiation factor</keyword>
<evidence type="ECO:0000313" key="11">
    <source>
        <dbReference type="Proteomes" id="UP000595437"/>
    </source>
</evidence>